<reference evidence="15" key="1">
    <citation type="journal article" date="2005" name="Nature">
        <title>Sequencing of Aspergillus nidulans and comparative analysis with A. fumigatus and A. oryzae.</title>
        <authorList>
            <person name="Galagan J.E."/>
            <person name="Calvo S.E."/>
            <person name="Cuomo C."/>
            <person name="Ma L.J."/>
            <person name="Wortman J.R."/>
            <person name="Batzoglou S."/>
            <person name="Lee S.I."/>
            <person name="Basturkmen M."/>
            <person name="Spevak C.C."/>
            <person name="Clutterbuck J."/>
            <person name="Kapitonov V."/>
            <person name="Jurka J."/>
            <person name="Scazzocchio C."/>
            <person name="Farman M."/>
            <person name="Butler J."/>
            <person name="Purcell S."/>
            <person name="Harris S."/>
            <person name="Braus G.H."/>
            <person name="Draht O."/>
            <person name="Busch S."/>
            <person name="D'Enfert C."/>
            <person name="Bouchier C."/>
            <person name="Goldman G.H."/>
            <person name="Bell-Pedersen D."/>
            <person name="Griffiths-Jones S."/>
            <person name="Doonan J.H."/>
            <person name="Yu J."/>
            <person name="Vienken K."/>
            <person name="Pain A."/>
            <person name="Freitag M."/>
            <person name="Selker E.U."/>
            <person name="Archer D.B."/>
            <person name="Penalva M.A."/>
            <person name="Oakley B.R."/>
            <person name="Momany M."/>
            <person name="Tanaka T."/>
            <person name="Kumagai T."/>
            <person name="Asai K."/>
            <person name="Machida M."/>
            <person name="Nierman W.C."/>
            <person name="Denning D.W."/>
            <person name="Caddick M."/>
            <person name="Hynes M."/>
            <person name="Paoletti M."/>
            <person name="Fischer R."/>
            <person name="Miller B."/>
            <person name="Dyer P."/>
            <person name="Sachs M.S."/>
            <person name="Osmani S.A."/>
            <person name="Birren B.W."/>
        </authorList>
    </citation>
    <scope>NUCLEOTIDE SEQUENCE [LARGE SCALE GENOMIC DNA]</scope>
    <source>
        <strain evidence="15">FGSC A4 / ATCC 38163 / CBS 112.46 / NRRL 194 / M139</strain>
    </source>
</reference>
<dbReference type="OrthoDB" id="1844152at2759"/>
<evidence type="ECO:0000256" key="5">
    <source>
        <dbReference type="ARBA" id="ARBA00022692"/>
    </source>
</evidence>
<dbReference type="PANTHER" id="PTHR46206">
    <property type="entry name" value="CYTOCHROME P450"/>
    <property type="match status" value="1"/>
</dbReference>
<dbReference type="OMA" id="EMFENDH"/>
<dbReference type="GO" id="GO:0019748">
    <property type="term" value="P:secondary metabolic process"/>
    <property type="evidence" value="ECO:0000318"/>
    <property type="project" value="GO_Central"/>
</dbReference>
<comment type="subcellular location">
    <subcellularLocation>
        <location evidence="2">Membrane</location>
        <topology evidence="2">Single-pass membrane protein</topology>
    </subcellularLocation>
</comment>
<keyword evidence="4 12" id="KW-0349">Heme</keyword>
<dbReference type="GeneID" id="2869208"/>
<dbReference type="CDD" id="cd11041">
    <property type="entry name" value="CYP503A1-like"/>
    <property type="match status" value="1"/>
</dbReference>
<evidence type="ECO:0000313" key="15">
    <source>
        <dbReference type="Proteomes" id="UP000000560"/>
    </source>
</evidence>
<comment type="cofactor">
    <cofactor evidence="1 12">
        <name>heme</name>
        <dbReference type="ChEBI" id="CHEBI:30413"/>
    </cofactor>
</comment>
<keyword evidence="8 13" id="KW-0560">Oxidoreductase</keyword>
<dbReference type="AlphaFoldDB" id="Q5AU91"/>
<dbReference type="InterPro" id="IPR036396">
    <property type="entry name" value="Cyt_P450_sf"/>
</dbReference>
<dbReference type="Gene3D" id="1.10.630.10">
    <property type="entry name" value="Cytochrome P450"/>
    <property type="match status" value="1"/>
</dbReference>
<evidence type="ECO:0000256" key="7">
    <source>
        <dbReference type="ARBA" id="ARBA00022989"/>
    </source>
</evidence>
<organism evidence="14 15">
    <name type="scientific">Emericella nidulans (strain FGSC A4 / ATCC 38163 / CBS 112.46 / NRRL 194 / M139)</name>
    <name type="common">Aspergillus nidulans</name>
    <dbReference type="NCBI Taxonomy" id="227321"/>
    <lineage>
        <taxon>Eukaryota</taxon>
        <taxon>Fungi</taxon>
        <taxon>Dikarya</taxon>
        <taxon>Ascomycota</taxon>
        <taxon>Pezizomycotina</taxon>
        <taxon>Eurotiomycetes</taxon>
        <taxon>Eurotiomycetidae</taxon>
        <taxon>Eurotiales</taxon>
        <taxon>Aspergillaceae</taxon>
        <taxon>Aspergillus</taxon>
        <taxon>Aspergillus subgen. Nidulantes</taxon>
    </lineage>
</organism>
<evidence type="ECO:0000256" key="8">
    <source>
        <dbReference type="ARBA" id="ARBA00023002"/>
    </source>
</evidence>
<evidence type="ECO:0000256" key="6">
    <source>
        <dbReference type="ARBA" id="ARBA00022723"/>
    </source>
</evidence>
<keyword evidence="15" id="KW-1185">Reference proteome</keyword>
<dbReference type="SUPFAM" id="SSF48264">
    <property type="entry name" value="Cytochrome P450"/>
    <property type="match status" value="1"/>
</dbReference>
<evidence type="ECO:0000313" key="14">
    <source>
        <dbReference type="EMBL" id="CBF73963.1"/>
    </source>
</evidence>
<keyword evidence="7" id="KW-1133">Transmembrane helix</keyword>
<dbReference type="KEGG" id="ani:ANIA_08139"/>
<evidence type="ECO:0000256" key="12">
    <source>
        <dbReference type="PIRSR" id="PIRSR602403-1"/>
    </source>
</evidence>
<dbReference type="GO" id="GO:0016020">
    <property type="term" value="C:membrane"/>
    <property type="evidence" value="ECO:0007669"/>
    <property type="project" value="UniProtKB-SubCell"/>
</dbReference>
<keyword evidence="10 13" id="KW-0503">Monooxygenase</keyword>
<gene>
    <name evidence="14" type="ORF">ANIA_08139</name>
</gene>
<protein>
    <submittedName>
        <fullName evidence="14">Cytochrome P450, putative (Eurofung)</fullName>
    </submittedName>
</protein>
<keyword evidence="11" id="KW-0472">Membrane</keyword>
<dbReference type="RefSeq" id="XP_681408.1">
    <property type="nucleotide sequence ID" value="XM_676316.1"/>
</dbReference>
<evidence type="ECO:0000256" key="2">
    <source>
        <dbReference type="ARBA" id="ARBA00004167"/>
    </source>
</evidence>
<dbReference type="InParanoid" id="Q5AU91"/>
<reference evidence="15" key="2">
    <citation type="journal article" date="2009" name="Fungal Genet. Biol.">
        <title>The 2008 update of the Aspergillus nidulans genome annotation: a community effort.</title>
        <authorList>
            <person name="Wortman J.R."/>
            <person name="Gilsenan J.M."/>
            <person name="Joardar V."/>
            <person name="Deegan J."/>
            <person name="Clutterbuck J."/>
            <person name="Andersen M.R."/>
            <person name="Archer D."/>
            <person name="Bencina M."/>
            <person name="Braus G."/>
            <person name="Coutinho P."/>
            <person name="von Dohren H."/>
            <person name="Doonan J."/>
            <person name="Driessen A.J."/>
            <person name="Durek P."/>
            <person name="Espeso E."/>
            <person name="Fekete E."/>
            <person name="Flipphi M."/>
            <person name="Estrada C.G."/>
            <person name="Geysens S."/>
            <person name="Goldman G."/>
            <person name="de Groot P.W."/>
            <person name="Hansen K."/>
            <person name="Harris S.D."/>
            <person name="Heinekamp T."/>
            <person name="Helmstaedt K."/>
            <person name="Henrissat B."/>
            <person name="Hofmann G."/>
            <person name="Homan T."/>
            <person name="Horio T."/>
            <person name="Horiuchi H."/>
            <person name="James S."/>
            <person name="Jones M."/>
            <person name="Karaffa L."/>
            <person name="Karanyi Z."/>
            <person name="Kato M."/>
            <person name="Keller N."/>
            <person name="Kelly D.E."/>
            <person name="Kiel J.A."/>
            <person name="Kim J.M."/>
            <person name="van der Klei I.J."/>
            <person name="Klis F.M."/>
            <person name="Kovalchuk A."/>
            <person name="Krasevec N."/>
            <person name="Kubicek C.P."/>
            <person name="Liu B."/>
            <person name="Maccabe A."/>
            <person name="Meyer V."/>
            <person name="Mirabito P."/>
            <person name="Miskei M."/>
            <person name="Mos M."/>
            <person name="Mullins J."/>
            <person name="Nelson D.R."/>
            <person name="Nielsen J."/>
            <person name="Oakley B.R."/>
            <person name="Osmani S.A."/>
            <person name="Pakula T."/>
            <person name="Paszewski A."/>
            <person name="Paulsen I."/>
            <person name="Pilsyk S."/>
            <person name="Pocsi I."/>
            <person name="Punt P.J."/>
            <person name="Ram A.F."/>
            <person name="Ren Q."/>
            <person name="Robellet X."/>
            <person name="Robson G."/>
            <person name="Seiboth B."/>
            <person name="van Solingen P."/>
            <person name="Specht T."/>
            <person name="Sun J."/>
            <person name="Taheri-Talesh N."/>
            <person name="Takeshita N."/>
            <person name="Ussery D."/>
            <person name="vanKuyk P.A."/>
            <person name="Visser H."/>
            <person name="van de Vondervoort P.J."/>
            <person name="de Vries R.P."/>
            <person name="Walton J."/>
            <person name="Xiang X."/>
            <person name="Xiong Y."/>
            <person name="Zeng A.P."/>
            <person name="Brandt B.W."/>
            <person name="Cornell M.J."/>
            <person name="van den Hondel C.A."/>
            <person name="Visser J."/>
            <person name="Oliver S.G."/>
            <person name="Turner G."/>
        </authorList>
    </citation>
    <scope>GENOME REANNOTATION</scope>
    <source>
        <strain evidence="15">FGSC A4 / ATCC 38163 / CBS 112.46 / NRRL 194 / M139</strain>
    </source>
</reference>
<proteinExistence type="inferred from homology"/>
<evidence type="ECO:0000256" key="9">
    <source>
        <dbReference type="ARBA" id="ARBA00023004"/>
    </source>
</evidence>
<feature type="binding site" description="axial binding residue" evidence="12">
    <location>
        <position position="467"/>
    </location>
    <ligand>
        <name>heme</name>
        <dbReference type="ChEBI" id="CHEBI:30413"/>
    </ligand>
    <ligandPart>
        <name>Fe</name>
        <dbReference type="ChEBI" id="CHEBI:18248"/>
    </ligandPart>
</feature>
<dbReference type="EMBL" id="BN001302">
    <property type="protein sequence ID" value="CBF73963.1"/>
    <property type="molecule type" value="Genomic_DNA"/>
</dbReference>
<keyword evidence="5" id="KW-0812">Transmembrane</keyword>
<dbReference type="GO" id="GO:0020037">
    <property type="term" value="F:heme binding"/>
    <property type="evidence" value="ECO:0007669"/>
    <property type="project" value="InterPro"/>
</dbReference>
<evidence type="ECO:0000256" key="10">
    <source>
        <dbReference type="ARBA" id="ARBA00023033"/>
    </source>
</evidence>
<dbReference type="PROSITE" id="PS00086">
    <property type="entry name" value="CYTOCHROME_P450"/>
    <property type="match status" value="1"/>
</dbReference>
<dbReference type="InterPro" id="IPR017972">
    <property type="entry name" value="Cyt_P450_CS"/>
</dbReference>
<keyword evidence="9 12" id="KW-0408">Iron</keyword>
<sequence>MLQSLLQNNFVAVLGLLIVFGTATSLTWTAFTILSPYLRVKGAKIFNDRTGSEILWTNARKRFQRGARELFKAAFAQHPNAFYIMTDTDVELILDSKYAPEVRNDRRFDIGKYNEDMFHGTIAGFEMFENDHVLERVFVETVRNKLTRAIGKFVKPISLEAADGLREYWTDDTGIPAPTRNHSCVLRTIAKQSSRVFQGPPLCYNPDWLRITVNHTVTFFEAAESLKVWPHPLRPLAAKFLPLCKKLRAEAQEARRIITPILEERLKRAQARMAEKNNLPEKKTEVKEEGDSDGNMIEWAEETANGAIYDAALLQMKVSLASIHTTSDLVSQTLFNLCSRPELVNDLRKEVIEVIGQQGWVKPALYQLKLMDSVLKETQRLKPISIGTMVRTTTSPVTFSDGLQVPANTRTLVSCHNMWTESVHENPEVFDGYRFLKLRQLPGQENWTQLVSTSNNHLGFGHGMHACPGRFFAATTAKVLIAHVVLKYDLKLLDGQKPVIIEHGAAQYANVWCPIGVRRRREEIDLSDL</sequence>
<name>Q5AU91_EMENI</name>
<dbReference type="GO" id="GO:0016705">
    <property type="term" value="F:oxidoreductase activity, acting on paired donors, with incorporation or reduction of molecular oxygen"/>
    <property type="evidence" value="ECO:0007669"/>
    <property type="project" value="InterPro"/>
</dbReference>
<keyword evidence="6 12" id="KW-0479">Metal-binding</keyword>
<dbReference type="GO" id="GO:0004497">
    <property type="term" value="F:monooxygenase activity"/>
    <property type="evidence" value="ECO:0007669"/>
    <property type="project" value="UniProtKB-KW"/>
</dbReference>
<evidence type="ECO:0000256" key="1">
    <source>
        <dbReference type="ARBA" id="ARBA00001971"/>
    </source>
</evidence>
<accession>Q5AU91</accession>
<dbReference type="InterPro" id="IPR002403">
    <property type="entry name" value="Cyt_P450_E_grp-IV"/>
</dbReference>
<evidence type="ECO:0000256" key="3">
    <source>
        <dbReference type="ARBA" id="ARBA00010617"/>
    </source>
</evidence>
<dbReference type="eggNOG" id="KOG0157">
    <property type="taxonomic scope" value="Eukaryota"/>
</dbReference>
<dbReference type="InterPro" id="IPR001128">
    <property type="entry name" value="Cyt_P450"/>
</dbReference>
<dbReference type="HOGENOM" id="CLU_022195_0_3_1"/>
<dbReference type="PRINTS" id="PR00465">
    <property type="entry name" value="EP450IV"/>
</dbReference>
<dbReference type="Proteomes" id="UP000000560">
    <property type="component" value="Chromosome II"/>
</dbReference>
<dbReference type="GO" id="GO:0005506">
    <property type="term" value="F:iron ion binding"/>
    <property type="evidence" value="ECO:0007669"/>
    <property type="project" value="InterPro"/>
</dbReference>
<accession>C8V6U7</accession>
<dbReference type="PANTHER" id="PTHR46206:SF2">
    <property type="entry name" value="CYTOCHROME P450 MONOOXYGENASE AUSG-RELATED"/>
    <property type="match status" value="1"/>
</dbReference>
<comment type="similarity">
    <text evidence="3 13">Belongs to the cytochrome P450 family.</text>
</comment>
<evidence type="ECO:0000256" key="4">
    <source>
        <dbReference type="ARBA" id="ARBA00022617"/>
    </source>
</evidence>
<evidence type="ECO:0000256" key="13">
    <source>
        <dbReference type="RuleBase" id="RU000461"/>
    </source>
</evidence>
<dbReference type="Pfam" id="PF00067">
    <property type="entry name" value="p450"/>
    <property type="match status" value="1"/>
</dbReference>
<evidence type="ECO:0000256" key="11">
    <source>
        <dbReference type="ARBA" id="ARBA00023136"/>
    </source>
</evidence>